<protein>
    <recommendedName>
        <fullName evidence="4">Secreted protein</fullName>
    </recommendedName>
</protein>
<accession>A0A6B0V3M8</accession>
<evidence type="ECO:0000256" key="2">
    <source>
        <dbReference type="SAM" id="SignalP"/>
    </source>
</evidence>
<dbReference type="EMBL" id="GIFC01014536">
    <property type="protein sequence ID" value="MXU96619.1"/>
    <property type="molecule type" value="Transcribed_RNA"/>
</dbReference>
<feature type="region of interest" description="Disordered" evidence="1">
    <location>
        <begin position="37"/>
        <end position="72"/>
    </location>
</feature>
<evidence type="ECO:0000256" key="1">
    <source>
        <dbReference type="SAM" id="MobiDB-lite"/>
    </source>
</evidence>
<sequence>MSLLVALPSLVRTGTLGAAARRTRCWRPCWRRSTCGGSCASSTLGPRSWSPGARPLPRGAPSGGCSSTGSARSTACARSTPTACCSADTAAASSGSRSATPASRFPATKRPPKRGTPPWPPRVWSPSAFRSLPRPSSSTSRCDRPRLRHAHPPLHAASAVPRRRPRRPAATSVSVCRGRSETRPLGATSLLSAKAFCQLLLRASRSEDVSGFWRALKIELAT</sequence>
<reference evidence="3" key="1">
    <citation type="submission" date="2019-12" db="EMBL/GenBank/DDBJ databases">
        <title>An insight into the sialome of adult female Ixodes ricinus ticks feeding for 6 days.</title>
        <authorList>
            <person name="Perner J."/>
            <person name="Ribeiro J.M.C."/>
        </authorList>
    </citation>
    <scope>NUCLEOTIDE SEQUENCE</scope>
    <source>
        <strain evidence="3">Semi-engorged</strain>
        <tissue evidence="3">Salivary glands</tissue>
    </source>
</reference>
<organism evidence="3">
    <name type="scientific">Ixodes ricinus</name>
    <name type="common">Common tick</name>
    <name type="synonym">Acarus ricinus</name>
    <dbReference type="NCBI Taxonomy" id="34613"/>
    <lineage>
        <taxon>Eukaryota</taxon>
        <taxon>Metazoa</taxon>
        <taxon>Ecdysozoa</taxon>
        <taxon>Arthropoda</taxon>
        <taxon>Chelicerata</taxon>
        <taxon>Arachnida</taxon>
        <taxon>Acari</taxon>
        <taxon>Parasitiformes</taxon>
        <taxon>Ixodida</taxon>
        <taxon>Ixodoidea</taxon>
        <taxon>Ixodidae</taxon>
        <taxon>Ixodinae</taxon>
        <taxon>Ixodes</taxon>
    </lineage>
</organism>
<feature type="compositionally biased region" description="Low complexity" evidence="1">
    <location>
        <begin position="130"/>
        <end position="140"/>
    </location>
</feature>
<keyword evidence="2" id="KW-0732">Signal</keyword>
<feature type="chain" id="PRO_5025528137" description="Secreted protein" evidence="2">
    <location>
        <begin position="18"/>
        <end position="222"/>
    </location>
</feature>
<name>A0A6B0V3M8_IXORI</name>
<evidence type="ECO:0008006" key="4">
    <source>
        <dbReference type="Google" id="ProtNLM"/>
    </source>
</evidence>
<evidence type="ECO:0000313" key="3">
    <source>
        <dbReference type="EMBL" id="MXU96619.1"/>
    </source>
</evidence>
<feature type="compositionally biased region" description="Pro residues" evidence="1">
    <location>
        <begin position="114"/>
        <end position="123"/>
    </location>
</feature>
<dbReference type="AlphaFoldDB" id="A0A6B0V3M8"/>
<feature type="region of interest" description="Disordered" evidence="1">
    <location>
        <begin position="90"/>
        <end position="176"/>
    </location>
</feature>
<proteinExistence type="predicted"/>
<feature type="compositionally biased region" description="Low complexity" evidence="1">
    <location>
        <begin position="90"/>
        <end position="108"/>
    </location>
</feature>
<feature type="signal peptide" evidence="2">
    <location>
        <begin position="1"/>
        <end position="17"/>
    </location>
</feature>